<reference evidence="3 4" key="1">
    <citation type="submission" date="2018-06" db="EMBL/GenBank/DDBJ databases">
        <title>Genomic Encyclopedia of Type Strains, Phase III (KMG-III): the genomes of soil and plant-associated and newly described type strains.</title>
        <authorList>
            <person name="Whitman W."/>
        </authorList>
    </citation>
    <scope>NUCLEOTIDE SEQUENCE [LARGE SCALE GENOMIC DNA]</scope>
    <source>
        <strain evidence="3 4">CGMCC 4.7090</strain>
    </source>
</reference>
<dbReference type="InterPro" id="IPR009061">
    <property type="entry name" value="DNA-bd_dom_put_sf"/>
</dbReference>
<dbReference type="Proteomes" id="UP000249341">
    <property type="component" value="Unassembled WGS sequence"/>
</dbReference>
<dbReference type="EMBL" id="QLMJ01000034">
    <property type="protein sequence ID" value="RAK25397.1"/>
    <property type="molecule type" value="Genomic_DNA"/>
</dbReference>
<dbReference type="Gene3D" id="1.10.1660.10">
    <property type="match status" value="1"/>
</dbReference>
<evidence type="ECO:0000313" key="3">
    <source>
        <dbReference type="EMBL" id="RAK25397.1"/>
    </source>
</evidence>
<dbReference type="CDD" id="cd01109">
    <property type="entry name" value="HTH_YyaN"/>
    <property type="match status" value="1"/>
</dbReference>
<dbReference type="PANTHER" id="PTHR30204:SF98">
    <property type="entry name" value="HTH-TYPE TRANSCRIPTIONAL REGULATOR ADHR"/>
    <property type="match status" value="1"/>
</dbReference>
<evidence type="ECO:0000259" key="2">
    <source>
        <dbReference type="PROSITE" id="PS50937"/>
    </source>
</evidence>
<organism evidence="3 4">
    <name type="scientific">Actinoplanes lutulentus</name>
    <dbReference type="NCBI Taxonomy" id="1287878"/>
    <lineage>
        <taxon>Bacteria</taxon>
        <taxon>Bacillati</taxon>
        <taxon>Actinomycetota</taxon>
        <taxon>Actinomycetes</taxon>
        <taxon>Micromonosporales</taxon>
        <taxon>Micromonosporaceae</taxon>
        <taxon>Actinoplanes</taxon>
    </lineage>
</organism>
<gene>
    <name evidence="3" type="ORF">B0I29_1347</name>
</gene>
<dbReference type="PROSITE" id="PS00552">
    <property type="entry name" value="HTH_MERR_1"/>
    <property type="match status" value="1"/>
</dbReference>
<keyword evidence="1 3" id="KW-0238">DNA-binding</keyword>
<dbReference type="PANTHER" id="PTHR30204">
    <property type="entry name" value="REDOX-CYCLING DRUG-SENSING TRANSCRIPTIONAL ACTIVATOR SOXR"/>
    <property type="match status" value="1"/>
</dbReference>
<dbReference type="SUPFAM" id="SSF46955">
    <property type="entry name" value="Putative DNA-binding domain"/>
    <property type="match status" value="1"/>
</dbReference>
<name>A0A327YZK6_9ACTN</name>
<protein>
    <submittedName>
        <fullName evidence="3">DNA-binding transcriptional MerR regulator</fullName>
    </submittedName>
</protein>
<dbReference type="Pfam" id="PF13411">
    <property type="entry name" value="MerR_1"/>
    <property type="match status" value="1"/>
</dbReference>
<evidence type="ECO:0000313" key="4">
    <source>
        <dbReference type="Proteomes" id="UP000249341"/>
    </source>
</evidence>
<dbReference type="GO" id="GO:0003677">
    <property type="term" value="F:DNA binding"/>
    <property type="evidence" value="ECO:0007669"/>
    <property type="project" value="UniProtKB-KW"/>
</dbReference>
<feature type="domain" description="HTH merR-type" evidence="2">
    <location>
        <begin position="7"/>
        <end position="76"/>
    </location>
</feature>
<sequence length="157" mass="16920">MPVVQELFSIGEVSARTGLSIDTLRFYERQGLFPPPRRSAGGRRGFSADDLAWIGICQRLRASGMPLPEIARYAELVRAGAGNEGERLTLLQRHEAAVRAQMAALQDALDLISTKVAAYSEAVALGTAGDLFVRDDEDDAYFAARGMTGAHKPDPAS</sequence>
<accession>A0A327YZK6</accession>
<dbReference type="GO" id="GO:0003700">
    <property type="term" value="F:DNA-binding transcription factor activity"/>
    <property type="evidence" value="ECO:0007669"/>
    <property type="project" value="InterPro"/>
</dbReference>
<evidence type="ECO:0000256" key="1">
    <source>
        <dbReference type="ARBA" id="ARBA00023125"/>
    </source>
</evidence>
<dbReference type="SMART" id="SM00422">
    <property type="entry name" value="HTH_MERR"/>
    <property type="match status" value="1"/>
</dbReference>
<dbReference type="RefSeq" id="WP_111655155.1">
    <property type="nucleotide sequence ID" value="NZ_JACHWI010000006.1"/>
</dbReference>
<dbReference type="OrthoDB" id="9802944at2"/>
<comment type="caution">
    <text evidence="3">The sequence shown here is derived from an EMBL/GenBank/DDBJ whole genome shotgun (WGS) entry which is preliminary data.</text>
</comment>
<dbReference type="PROSITE" id="PS50937">
    <property type="entry name" value="HTH_MERR_2"/>
    <property type="match status" value="1"/>
</dbReference>
<proteinExistence type="predicted"/>
<dbReference type="InterPro" id="IPR000551">
    <property type="entry name" value="MerR-type_HTH_dom"/>
</dbReference>
<keyword evidence="4" id="KW-1185">Reference proteome</keyword>
<dbReference type="InterPro" id="IPR047057">
    <property type="entry name" value="MerR_fam"/>
</dbReference>
<dbReference type="AlphaFoldDB" id="A0A327YZK6"/>